<dbReference type="EMBL" id="BAABIK010000002">
    <property type="protein sequence ID" value="GAA4928636.1"/>
    <property type="molecule type" value="Genomic_DNA"/>
</dbReference>
<evidence type="ECO:0000313" key="1">
    <source>
        <dbReference type="EMBL" id="GAA4928636.1"/>
    </source>
</evidence>
<evidence type="ECO:0000313" key="2">
    <source>
        <dbReference type="Proteomes" id="UP001499993"/>
    </source>
</evidence>
<name>A0ABP9GDT4_9ACTN</name>
<protein>
    <submittedName>
        <fullName evidence="1">Uncharacterized protein</fullName>
    </submittedName>
</protein>
<sequence length="174" mass="19435">MDTATPASENTPVELDANALAQLRAEFGQEWDICRDTGTGRIVATHRTEPYDAKREAWILRTTVTTATPEAMHTRLTIQEAVRSGDMYERIPDGHGSVVPPGGLVQDFGDVWRIECRVLSGAEYYTLARHVPPPAGSEAYGVEQHRRGPSTADRIRRWLVDQAEAMKAFEDSRR</sequence>
<dbReference type="Proteomes" id="UP001499993">
    <property type="component" value="Unassembled WGS sequence"/>
</dbReference>
<gene>
    <name evidence="1" type="ORF">GCM10023224_04870</name>
</gene>
<keyword evidence="2" id="KW-1185">Reference proteome</keyword>
<dbReference type="RefSeq" id="WP_345555264.1">
    <property type="nucleotide sequence ID" value="NZ_BAABIK010000002.1"/>
</dbReference>
<reference evidence="2" key="1">
    <citation type="journal article" date="2019" name="Int. J. Syst. Evol. Microbiol.">
        <title>The Global Catalogue of Microorganisms (GCM) 10K type strain sequencing project: providing services to taxonomists for standard genome sequencing and annotation.</title>
        <authorList>
            <consortium name="The Broad Institute Genomics Platform"/>
            <consortium name="The Broad Institute Genome Sequencing Center for Infectious Disease"/>
            <person name="Wu L."/>
            <person name="Ma J."/>
        </authorList>
    </citation>
    <scope>NUCLEOTIDE SEQUENCE [LARGE SCALE GENOMIC DNA]</scope>
    <source>
        <strain evidence="2">JCM 18123</strain>
    </source>
</reference>
<proteinExistence type="predicted"/>
<comment type="caution">
    <text evidence="1">The sequence shown here is derived from an EMBL/GenBank/DDBJ whole genome shotgun (WGS) entry which is preliminary data.</text>
</comment>
<accession>A0ABP9GDT4</accession>
<organism evidence="1 2">
    <name type="scientific">Streptomonospora halophila</name>
    <dbReference type="NCBI Taxonomy" id="427369"/>
    <lineage>
        <taxon>Bacteria</taxon>
        <taxon>Bacillati</taxon>
        <taxon>Actinomycetota</taxon>
        <taxon>Actinomycetes</taxon>
        <taxon>Streptosporangiales</taxon>
        <taxon>Nocardiopsidaceae</taxon>
        <taxon>Streptomonospora</taxon>
    </lineage>
</organism>